<dbReference type="InterPro" id="IPR001900">
    <property type="entry name" value="RNase_II/R"/>
</dbReference>
<evidence type="ECO:0000313" key="2">
    <source>
        <dbReference type="EMBL" id="KWX00198.1"/>
    </source>
</evidence>
<evidence type="ECO:0000313" key="5">
    <source>
        <dbReference type="Proteomes" id="UP000070659"/>
    </source>
</evidence>
<proteinExistence type="predicted"/>
<name>A0A132NIC2_9ACTN</name>
<reference evidence="4" key="2">
    <citation type="submission" date="2015-02" db="EMBL/GenBank/DDBJ databases">
        <title>Physiological reanalysis, assessment of diazotrophy, and genome sequences of multiple isolates of Streptomyces thermoautotrophicus.</title>
        <authorList>
            <person name="MacKellar D.C."/>
            <person name="Lieber L."/>
            <person name="Norman J."/>
            <person name="Bolger A."/>
            <person name="Tobin C."/>
            <person name="Murray J.W."/>
            <person name="Friesen M."/>
            <person name="Prell J."/>
        </authorList>
    </citation>
    <scope>NUCLEOTIDE SEQUENCE [LARGE SCALE GENOMIC DNA]</scope>
    <source>
        <strain evidence="4">UBT1</strain>
    </source>
</reference>
<protein>
    <submittedName>
        <fullName evidence="3">Ribonuclease II</fullName>
    </submittedName>
</protein>
<dbReference type="Pfam" id="PF18614">
    <property type="entry name" value="RNase_II_C_S1"/>
    <property type="match status" value="1"/>
</dbReference>
<dbReference type="EMBL" id="JYIK01000723">
    <property type="protein sequence ID" value="KWX09783.1"/>
    <property type="molecule type" value="Genomic_DNA"/>
</dbReference>
<reference evidence="3 5" key="1">
    <citation type="submission" date="2015-02" db="EMBL/GenBank/DDBJ databases">
        <title>Physiological reanalysis, assessment of diazotrophy, and genome sequences of multiple isolates of Streptomyces thermoautotrophicus.</title>
        <authorList>
            <person name="MacKellar D.C."/>
            <person name="Lieber L."/>
            <person name="Norman J."/>
            <person name="Bolger A."/>
            <person name="Tobin C."/>
            <person name="Murray J.W."/>
            <person name="Prell J."/>
        </authorList>
    </citation>
    <scope>NUCLEOTIDE SEQUENCE [LARGE SCALE GENOMIC DNA]</scope>
    <source>
        <strain evidence="3 5">UBT1</strain>
    </source>
</reference>
<dbReference type="RefSeq" id="WP_066888490.1">
    <property type="nucleotide sequence ID" value="NZ_JYIJ01000018.1"/>
</dbReference>
<dbReference type="Pfam" id="PF00773">
    <property type="entry name" value="RNB"/>
    <property type="match status" value="1"/>
</dbReference>
<comment type="caution">
    <text evidence="3">The sequence shown here is derived from an EMBL/GenBank/DDBJ whole genome shotgun (WGS) entry which is preliminary data.</text>
</comment>
<sequence>MPRRQMKLEVGDGADLRAGFAEVRAWLGVPAEFPAAVLAEAEEAARAPRLPERDATDIPFLTIDPPGARDLDQALHIERRAPHGYRVWYAIADVAAFVRPGGAVDAEAHRRVQTLYLPDGNAPLYPPVLSEDAASLLPGEIRPALLWIIDLDSSGEHIGVDVRRALIRSRERFDYADAQLRIDIGTGDERLLLLREVGQLRLERERERGGVSLPVPGQEIVQADGGYTLGYRALLPVEWWNAQISLLTGIAAAELMMYGGVGVLRILPDAPERELERLQRVAHALGVDWPPGVPYSEVIHGLDPNLPHHAAFLQEASELLRGAGYVAFEGGVPEQATHAAVAAEYAHVTAPLRRLVDRYAGEICLALVAGADVPAWVRGALPRLPEEMERGERRADQVERACVDLVEATLLRDRVGEVFDAVVVDVDDGRPGGLVQLRDPAVRARCDAESLPLGQPVRVRLTTADPGRREVRFALA</sequence>
<dbReference type="InterPro" id="IPR050180">
    <property type="entry name" value="RNR_Ribonuclease"/>
</dbReference>
<dbReference type="PANTHER" id="PTHR23355:SF42">
    <property type="entry name" value="RIBONUCLEASE II, CHLOROPLASTIC_MITOCHONDRIAL"/>
    <property type="match status" value="1"/>
</dbReference>
<evidence type="ECO:0000259" key="1">
    <source>
        <dbReference type="SMART" id="SM00955"/>
    </source>
</evidence>
<dbReference type="PATRIC" id="fig|1469144.8.peg.2016"/>
<dbReference type="Proteomes" id="UP000070598">
    <property type="component" value="Unassembled WGS sequence"/>
</dbReference>
<dbReference type="InterPro" id="IPR012340">
    <property type="entry name" value="NA-bd_OB-fold"/>
</dbReference>
<organism evidence="3 4">
    <name type="scientific">Carbonactinospora thermoautotrophica</name>
    <dbReference type="NCBI Taxonomy" id="1469144"/>
    <lineage>
        <taxon>Bacteria</taxon>
        <taxon>Bacillati</taxon>
        <taxon>Actinomycetota</taxon>
        <taxon>Actinomycetes</taxon>
        <taxon>Kitasatosporales</taxon>
        <taxon>Carbonactinosporaceae</taxon>
        <taxon>Carbonactinospora</taxon>
    </lineage>
</organism>
<dbReference type="GO" id="GO:0003723">
    <property type="term" value="F:RNA binding"/>
    <property type="evidence" value="ECO:0007669"/>
    <property type="project" value="InterPro"/>
</dbReference>
<evidence type="ECO:0000313" key="3">
    <source>
        <dbReference type="EMBL" id="KWX09783.1"/>
    </source>
</evidence>
<dbReference type="Proteomes" id="UP000070659">
    <property type="component" value="Unassembled WGS sequence"/>
</dbReference>
<dbReference type="SUPFAM" id="SSF50249">
    <property type="entry name" value="Nucleic acid-binding proteins"/>
    <property type="match status" value="1"/>
</dbReference>
<dbReference type="PANTHER" id="PTHR23355">
    <property type="entry name" value="RIBONUCLEASE"/>
    <property type="match status" value="1"/>
</dbReference>
<dbReference type="GO" id="GO:0000175">
    <property type="term" value="F:3'-5'-RNA exonuclease activity"/>
    <property type="evidence" value="ECO:0007669"/>
    <property type="project" value="TreeGrafter"/>
</dbReference>
<evidence type="ECO:0000313" key="4">
    <source>
        <dbReference type="Proteomes" id="UP000070598"/>
    </source>
</evidence>
<dbReference type="GO" id="GO:0006402">
    <property type="term" value="P:mRNA catabolic process"/>
    <property type="evidence" value="ECO:0007669"/>
    <property type="project" value="TreeGrafter"/>
</dbReference>
<dbReference type="SMART" id="SM00955">
    <property type="entry name" value="RNB"/>
    <property type="match status" value="1"/>
</dbReference>
<gene>
    <name evidence="2" type="ORF">TH66_15025</name>
    <name evidence="3" type="ORF">TR74_07535</name>
</gene>
<accession>A0A132NIC2</accession>
<dbReference type="InterPro" id="IPR040596">
    <property type="entry name" value="RNase_II_C_S1"/>
</dbReference>
<dbReference type="AlphaFoldDB" id="A0A132NIC2"/>
<feature type="domain" description="RNB" evidence="1">
    <location>
        <begin position="52"/>
        <end position="370"/>
    </location>
</feature>
<dbReference type="GO" id="GO:0000932">
    <property type="term" value="C:P-body"/>
    <property type="evidence" value="ECO:0007669"/>
    <property type="project" value="TreeGrafter"/>
</dbReference>
<dbReference type="EMBL" id="JYIJ01000018">
    <property type="protein sequence ID" value="KWX00198.1"/>
    <property type="molecule type" value="Genomic_DNA"/>
</dbReference>